<reference evidence="1 2" key="1">
    <citation type="submission" date="2018-07" db="EMBL/GenBank/DDBJ databases">
        <title>Genomic Encyclopedia of Type Strains, Phase III (KMG-III): the genomes of soil and plant-associated and newly described type strains.</title>
        <authorList>
            <person name="Whitman W."/>
        </authorList>
    </citation>
    <scope>NUCLEOTIDE SEQUENCE [LARGE SCALE GENOMIC DNA]</scope>
    <source>
        <strain evidence="1 2">CECT 8236</strain>
    </source>
</reference>
<organism evidence="1 2">
    <name type="scientific">Cohnella lupini</name>
    <dbReference type="NCBI Taxonomy" id="1294267"/>
    <lineage>
        <taxon>Bacteria</taxon>
        <taxon>Bacillati</taxon>
        <taxon>Bacillota</taxon>
        <taxon>Bacilli</taxon>
        <taxon>Bacillales</taxon>
        <taxon>Paenibacillaceae</taxon>
        <taxon>Cohnella</taxon>
    </lineage>
</organism>
<accession>A0A3D9IPT7</accession>
<comment type="caution">
    <text evidence="1">The sequence shown here is derived from an EMBL/GenBank/DDBJ whole genome shotgun (WGS) entry which is preliminary data.</text>
</comment>
<dbReference type="RefSeq" id="WP_115991912.1">
    <property type="nucleotide sequence ID" value="NZ_QRDY01000003.1"/>
</dbReference>
<proteinExistence type="predicted"/>
<evidence type="ECO:0000313" key="2">
    <source>
        <dbReference type="Proteomes" id="UP000256869"/>
    </source>
</evidence>
<sequence length="64" mass="7291">MTDIRHEECAKSNRQLKGYPKSFAYKPGIGAAQREVPAIAQLAEFVIHFILNLMKVHKLSETQH</sequence>
<protein>
    <submittedName>
        <fullName evidence="1">Uncharacterized protein</fullName>
    </submittedName>
</protein>
<dbReference type="EMBL" id="QRDY01000003">
    <property type="protein sequence ID" value="RED63794.1"/>
    <property type="molecule type" value="Genomic_DNA"/>
</dbReference>
<name>A0A3D9IPT7_9BACL</name>
<keyword evidence="2" id="KW-1185">Reference proteome</keyword>
<dbReference type="Proteomes" id="UP000256869">
    <property type="component" value="Unassembled WGS sequence"/>
</dbReference>
<gene>
    <name evidence="1" type="ORF">DFP95_10333</name>
</gene>
<evidence type="ECO:0000313" key="1">
    <source>
        <dbReference type="EMBL" id="RED63794.1"/>
    </source>
</evidence>
<dbReference type="AlphaFoldDB" id="A0A3D9IPT7"/>